<sequence>MPNPGLERLAIICSHPVQYYAPLFRLMAQSHEIKVFYKTQPQYDPGFCRNVNWDLPLLDGYNHVFSHALAEIKRYQPTAILIYGWAHATHLKIIAYFSNKATLYFRGDSTLLDPTPFWRKMIKKLLLKLIYRQFDYALYVGRHNKLYFEEYGFKSEQLIYAPHAVDNQRFAVDNKYFAADHQDGATSLREAVSIREAVVIRTELGIRTTFGIADQDLLVLYTGKFTPKKNPEILLHAFAKIKQPGIHLLFVGSGQLEQQLKSMAEEIRGVKPKSNIHFMTFQNQQRMPAIYQSCDLFCMPSSGPAETWGLAINEAMAAGKPILASSMAGAAADLTDNSNGRTFKAGDQDDLLAKLTELLADKAQLRNMGRASSEKIKNWSYQHQIQAIYGS</sequence>
<dbReference type="CDD" id="cd03801">
    <property type="entry name" value="GT4_PimA-like"/>
    <property type="match status" value="1"/>
</dbReference>
<protein>
    <recommendedName>
        <fullName evidence="1">Glycosyl transferase family 1 domain-containing protein</fullName>
    </recommendedName>
</protein>
<keyword evidence="3" id="KW-1185">Reference proteome</keyword>
<organism evidence="2 3">
    <name type="scientific">Pedobacter quisquiliarum</name>
    <dbReference type="NCBI Taxonomy" id="1834438"/>
    <lineage>
        <taxon>Bacteria</taxon>
        <taxon>Pseudomonadati</taxon>
        <taxon>Bacteroidota</taxon>
        <taxon>Sphingobacteriia</taxon>
        <taxon>Sphingobacteriales</taxon>
        <taxon>Sphingobacteriaceae</taxon>
        <taxon>Pedobacter</taxon>
    </lineage>
</organism>
<dbReference type="InterPro" id="IPR001296">
    <property type="entry name" value="Glyco_trans_1"/>
</dbReference>
<dbReference type="Pfam" id="PF00534">
    <property type="entry name" value="Glycos_transf_1"/>
    <property type="match status" value="1"/>
</dbReference>
<evidence type="ECO:0000313" key="3">
    <source>
        <dbReference type="Proteomes" id="UP000651668"/>
    </source>
</evidence>
<name>A0A916UEX5_9SPHI</name>
<comment type="caution">
    <text evidence="2">The sequence shown here is derived from an EMBL/GenBank/DDBJ whole genome shotgun (WGS) entry which is preliminary data.</text>
</comment>
<dbReference type="SUPFAM" id="SSF53756">
    <property type="entry name" value="UDP-Glycosyltransferase/glycogen phosphorylase"/>
    <property type="match status" value="1"/>
</dbReference>
<feature type="domain" description="Glycosyl transferase family 1" evidence="1">
    <location>
        <begin position="210"/>
        <end position="372"/>
    </location>
</feature>
<dbReference type="EMBL" id="BMIL01000008">
    <property type="protein sequence ID" value="GGC69819.1"/>
    <property type="molecule type" value="Genomic_DNA"/>
</dbReference>
<dbReference type="RefSeq" id="WP_188627158.1">
    <property type="nucleotide sequence ID" value="NZ_BMIL01000008.1"/>
</dbReference>
<reference evidence="2" key="2">
    <citation type="submission" date="2020-09" db="EMBL/GenBank/DDBJ databases">
        <authorList>
            <person name="Sun Q."/>
            <person name="Zhou Y."/>
        </authorList>
    </citation>
    <scope>NUCLEOTIDE SEQUENCE</scope>
    <source>
        <strain evidence="2">CGMCC 1.15343</strain>
    </source>
</reference>
<reference evidence="2" key="1">
    <citation type="journal article" date="2014" name="Int. J. Syst. Evol. Microbiol.">
        <title>Complete genome sequence of Corynebacterium casei LMG S-19264T (=DSM 44701T), isolated from a smear-ripened cheese.</title>
        <authorList>
            <consortium name="US DOE Joint Genome Institute (JGI-PGF)"/>
            <person name="Walter F."/>
            <person name="Albersmeier A."/>
            <person name="Kalinowski J."/>
            <person name="Ruckert C."/>
        </authorList>
    </citation>
    <scope>NUCLEOTIDE SEQUENCE</scope>
    <source>
        <strain evidence="2">CGMCC 1.15343</strain>
    </source>
</reference>
<accession>A0A916UEX5</accession>
<dbReference type="AlphaFoldDB" id="A0A916UEX5"/>
<evidence type="ECO:0000259" key="1">
    <source>
        <dbReference type="Pfam" id="PF00534"/>
    </source>
</evidence>
<dbReference type="PANTHER" id="PTHR45947">
    <property type="entry name" value="SULFOQUINOVOSYL TRANSFERASE SQD2"/>
    <property type="match status" value="1"/>
</dbReference>
<dbReference type="PANTHER" id="PTHR45947:SF3">
    <property type="entry name" value="SULFOQUINOVOSYL TRANSFERASE SQD2"/>
    <property type="match status" value="1"/>
</dbReference>
<evidence type="ECO:0000313" key="2">
    <source>
        <dbReference type="EMBL" id="GGC69819.1"/>
    </source>
</evidence>
<proteinExistence type="predicted"/>
<dbReference type="Proteomes" id="UP000651668">
    <property type="component" value="Unassembled WGS sequence"/>
</dbReference>
<dbReference type="Gene3D" id="3.40.50.2000">
    <property type="entry name" value="Glycogen Phosphorylase B"/>
    <property type="match status" value="2"/>
</dbReference>
<dbReference type="GO" id="GO:0016757">
    <property type="term" value="F:glycosyltransferase activity"/>
    <property type="evidence" value="ECO:0007669"/>
    <property type="project" value="InterPro"/>
</dbReference>
<gene>
    <name evidence="2" type="ORF">GCM10011387_24040</name>
</gene>
<dbReference type="InterPro" id="IPR050194">
    <property type="entry name" value="Glycosyltransferase_grp1"/>
</dbReference>